<protein>
    <submittedName>
        <fullName evidence="2">Uncharacterized protein</fullName>
    </submittedName>
</protein>
<reference evidence="2 3" key="1">
    <citation type="submission" date="2015-01" db="EMBL/GenBank/DDBJ databases">
        <title>Draft genome of the acidophilic iron oxidizer Ferrimicrobium acidiphilum strain T23.</title>
        <authorList>
            <person name="Poehlein A."/>
            <person name="Eisen S."/>
            <person name="Schloemann M."/>
            <person name="Johnson B.D."/>
            <person name="Daniel R."/>
            <person name="Muehling M."/>
        </authorList>
    </citation>
    <scope>NUCLEOTIDE SEQUENCE [LARGE SCALE GENOMIC DNA]</scope>
    <source>
        <strain evidence="2 3">T23</strain>
    </source>
</reference>
<comment type="caution">
    <text evidence="2">The sequence shown here is derived from an EMBL/GenBank/DDBJ whole genome shotgun (WGS) entry which is preliminary data.</text>
</comment>
<keyword evidence="3" id="KW-1185">Reference proteome</keyword>
<accession>A0A0D8FQT4</accession>
<dbReference type="AlphaFoldDB" id="A0A0D8FQT4"/>
<proteinExistence type="predicted"/>
<name>A0A0D8FQT4_9ACTN</name>
<dbReference type="Proteomes" id="UP000032336">
    <property type="component" value="Unassembled WGS sequence"/>
</dbReference>
<gene>
    <name evidence="2" type="ORF">FEAC_27410</name>
</gene>
<evidence type="ECO:0000313" key="3">
    <source>
        <dbReference type="Proteomes" id="UP000032336"/>
    </source>
</evidence>
<evidence type="ECO:0000256" key="1">
    <source>
        <dbReference type="SAM" id="MobiDB-lite"/>
    </source>
</evidence>
<feature type="region of interest" description="Disordered" evidence="1">
    <location>
        <begin position="87"/>
        <end position="135"/>
    </location>
</feature>
<sequence>MVGGWLRSRERLGDDIAVIWTWQAFGCDRGTPTGLILQEWKDNQRMYKGQLLTEPTSRRTSESAVRLSWSSNAIAVKEDRKITLARPAPEPEALLTTHESATTSLTNRSENNTSRTWKGNLDDSSIGTETGGAGN</sequence>
<evidence type="ECO:0000313" key="2">
    <source>
        <dbReference type="EMBL" id="KJE75501.1"/>
    </source>
</evidence>
<dbReference type="EMBL" id="JXUW01000038">
    <property type="protein sequence ID" value="KJE75501.1"/>
    <property type="molecule type" value="Genomic_DNA"/>
</dbReference>
<organism evidence="2 3">
    <name type="scientific">Ferrimicrobium acidiphilum DSM 19497</name>
    <dbReference type="NCBI Taxonomy" id="1121877"/>
    <lineage>
        <taxon>Bacteria</taxon>
        <taxon>Bacillati</taxon>
        <taxon>Actinomycetota</taxon>
        <taxon>Acidimicrobiia</taxon>
        <taxon>Acidimicrobiales</taxon>
        <taxon>Acidimicrobiaceae</taxon>
        <taxon>Ferrimicrobium</taxon>
    </lineage>
</organism>
<feature type="compositionally biased region" description="Polar residues" evidence="1">
    <location>
        <begin position="97"/>
        <end position="128"/>
    </location>
</feature>